<protein>
    <submittedName>
        <fullName evidence="2">Uncharacterized protein</fullName>
    </submittedName>
</protein>
<dbReference type="AlphaFoldDB" id="A0A2T3Z177"/>
<accession>A0A2T3Z177</accession>
<feature type="compositionally biased region" description="Polar residues" evidence="1">
    <location>
        <begin position="155"/>
        <end position="170"/>
    </location>
</feature>
<evidence type="ECO:0000313" key="2">
    <source>
        <dbReference type="EMBL" id="PTB38561.1"/>
    </source>
</evidence>
<gene>
    <name evidence="2" type="ORF">M441DRAFT_48962</name>
</gene>
<organism evidence="2 3">
    <name type="scientific">Trichoderma asperellum (strain ATCC 204424 / CBS 433.97 / NBRC 101777)</name>
    <dbReference type="NCBI Taxonomy" id="1042311"/>
    <lineage>
        <taxon>Eukaryota</taxon>
        <taxon>Fungi</taxon>
        <taxon>Dikarya</taxon>
        <taxon>Ascomycota</taxon>
        <taxon>Pezizomycotina</taxon>
        <taxon>Sordariomycetes</taxon>
        <taxon>Hypocreomycetidae</taxon>
        <taxon>Hypocreales</taxon>
        <taxon>Hypocreaceae</taxon>
        <taxon>Trichoderma</taxon>
    </lineage>
</organism>
<dbReference type="Proteomes" id="UP000240493">
    <property type="component" value="Unassembled WGS sequence"/>
</dbReference>
<proteinExistence type="predicted"/>
<reference evidence="2 3" key="1">
    <citation type="submission" date="2016-07" db="EMBL/GenBank/DDBJ databases">
        <title>Multiple horizontal gene transfer events from other fungi enriched the ability of initially mycotrophic Trichoderma (Ascomycota) to feed on dead plant biomass.</title>
        <authorList>
            <consortium name="DOE Joint Genome Institute"/>
            <person name="Aerts A."/>
            <person name="Atanasova L."/>
            <person name="Chenthamara K."/>
            <person name="Zhang J."/>
            <person name="Grujic M."/>
            <person name="Henrissat B."/>
            <person name="Kuo A."/>
            <person name="Salamov A."/>
            <person name="Lipzen A."/>
            <person name="Labutti K."/>
            <person name="Barry K."/>
            <person name="Miao Y."/>
            <person name="Rahimi M.J."/>
            <person name="Shen Q."/>
            <person name="Grigoriev I.V."/>
            <person name="Kubicek C.P."/>
            <person name="Druzhinina I.S."/>
        </authorList>
    </citation>
    <scope>NUCLEOTIDE SEQUENCE [LARGE SCALE GENOMIC DNA]</scope>
    <source>
        <strain evidence="2 3">CBS 433.97</strain>
    </source>
</reference>
<evidence type="ECO:0000313" key="3">
    <source>
        <dbReference type="Proteomes" id="UP000240493"/>
    </source>
</evidence>
<evidence type="ECO:0000256" key="1">
    <source>
        <dbReference type="SAM" id="MobiDB-lite"/>
    </source>
</evidence>
<dbReference type="OrthoDB" id="4898261at2759"/>
<dbReference type="EMBL" id="KZ679265">
    <property type="protein sequence ID" value="PTB38561.1"/>
    <property type="molecule type" value="Genomic_DNA"/>
</dbReference>
<keyword evidence="3" id="KW-1185">Reference proteome</keyword>
<feature type="region of interest" description="Disordered" evidence="1">
    <location>
        <begin position="130"/>
        <end position="186"/>
    </location>
</feature>
<name>A0A2T3Z177_TRIA4</name>
<sequence length="221" mass="25116">MAHINPCPNPNIPPLRIELSDIPCNESDKYPDAVRAVKAYWRQATNITIEDQIEYKGLVENTHCHNKGGLPWGPIFFAIWSSCEASPIWAKFFFIKSLYCVLPPSFDTLMLCVFKSLQIEDFENDYRTHNPEPIRVKKHKGPEQLQPPEAKLKVNRSQPNASSPLEQSSPVVGGPASPVNNQPVTQRDLERLENRLKEHIDGHIKRIREGILAMFAEHAES</sequence>